<dbReference type="RefSeq" id="WP_072606781.1">
    <property type="nucleotide sequence ID" value="NZ_CP018171.1"/>
</dbReference>
<protein>
    <submittedName>
        <fullName evidence="1">Uncharacterized protein</fullName>
    </submittedName>
</protein>
<sequence>MTVELQISPQLRGRIADIARRSGLSETQVVADALENGHSLDWQETFLDKIAAGLEAADRGDFATREEIERVRKRYRAS</sequence>
<organism evidence="1 2">
    <name type="scientific">Aquibium oceanicum</name>
    <dbReference type="NCBI Taxonomy" id="1670800"/>
    <lineage>
        <taxon>Bacteria</taxon>
        <taxon>Pseudomonadati</taxon>
        <taxon>Pseudomonadota</taxon>
        <taxon>Alphaproteobacteria</taxon>
        <taxon>Hyphomicrobiales</taxon>
        <taxon>Phyllobacteriaceae</taxon>
        <taxon>Aquibium</taxon>
    </lineage>
</organism>
<dbReference type="Proteomes" id="UP000182840">
    <property type="component" value="Chromosome"/>
</dbReference>
<keyword evidence="2" id="KW-1185">Reference proteome</keyword>
<accession>A0A1L3SVA5</accession>
<proteinExistence type="predicted"/>
<evidence type="ECO:0000313" key="2">
    <source>
        <dbReference type="Proteomes" id="UP000182840"/>
    </source>
</evidence>
<reference evidence="2" key="1">
    <citation type="submission" date="2016-11" db="EMBL/GenBank/DDBJ databases">
        <title>Mesorhizobium oceanicum sp. nov., isolated from deep seawater in South China Sea.</title>
        <authorList>
            <person name="Fu G.-Y."/>
        </authorList>
    </citation>
    <scope>NUCLEOTIDE SEQUENCE [LARGE SCALE GENOMIC DNA]</scope>
    <source>
        <strain evidence="2">B7</strain>
    </source>
</reference>
<dbReference type="AlphaFoldDB" id="A0A1L3SVA5"/>
<name>A0A1L3SVA5_9HYPH</name>
<dbReference type="OrthoDB" id="9812023at2"/>
<dbReference type="EMBL" id="CP018171">
    <property type="protein sequence ID" value="APH73310.1"/>
    <property type="molecule type" value="Genomic_DNA"/>
</dbReference>
<dbReference type="KEGG" id="meso:BSQ44_19480"/>
<gene>
    <name evidence="1" type="ORF">BSQ44_19480</name>
</gene>
<dbReference type="STRING" id="1670800.BSQ44_19480"/>
<evidence type="ECO:0000313" key="1">
    <source>
        <dbReference type="EMBL" id="APH73310.1"/>
    </source>
</evidence>